<comment type="similarity">
    <text evidence="1">Belongs to the recoverin family.</text>
</comment>
<dbReference type="InterPro" id="IPR018247">
    <property type="entry name" value="EF_Hand_1_Ca_BS"/>
</dbReference>
<dbReference type="InterPro" id="IPR002048">
    <property type="entry name" value="EF_hand_dom"/>
</dbReference>
<evidence type="ECO:0000259" key="8">
    <source>
        <dbReference type="PROSITE" id="PS50222"/>
    </source>
</evidence>
<dbReference type="Proteomes" id="UP000663844">
    <property type="component" value="Unassembled WGS sequence"/>
</dbReference>
<dbReference type="InterPro" id="IPR011992">
    <property type="entry name" value="EF-hand-dom_pair"/>
</dbReference>
<evidence type="ECO:0000313" key="9">
    <source>
        <dbReference type="EMBL" id="CAF3663726.1"/>
    </source>
</evidence>
<dbReference type="GO" id="GO:0005509">
    <property type="term" value="F:calcium ion binding"/>
    <property type="evidence" value="ECO:0007669"/>
    <property type="project" value="InterPro"/>
</dbReference>
<feature type="compositionally biased region" description="Low complexity" evidence="7">
    <location>
        <begin position="202"/>
        <end position="215"/>
    </location>
</feature>
<keyword evidence="4" id="KW-0677">Repeat</keyword>
<dbReference type="PANTHER" id="PTHR23055">
    <property type="entry name" value="CALCIUM BINDING PROTEINS"/>
    <property type="match status" value="1"/>
</dbReference>
<dbReference type="SMART" id="SM00054">
    <property type="entry name" value="EFh"/>
    <property type="match status" value="2"/>
</dbReference>
<keyword evidence="5" id="KW-0106">Calcium</keyword>
<evidence type="ECO:0000256" key="7">
    <source>
        <dbReference type="SAM" id="MobiDB-lite"/>
    </source>
</evidence>
<accession>A0A818RVQ2</accession>
<feature type="compositionally biased region" description="Polar residues" evidence="7">
    <location>
        <begin position="216"/>
        <end position="232"/>
    </location>
</feature>
<proteinExistence type="inferred from homology"/>
<keyword evidence="6" id="KW-0449">Lipoprotein</keyword>
<comment type="caution">
    <text evidence="9">The sequence shown here is derived from an EMBL/GenBank/DDBJ whole genome shotgun (WGS) entry which is preliminary data.</text>
</comment>
<dbReference type="PANTHER" id="PTHR23055:SF178">
    <property type="entry name" value="NEUROCALCIN HOMOLOG"/>
    <property type="match status" value="1"/>
</dbReference>
<keyword evidence="2" id="KW-0519">Myristate</keyword>
<dbReference type="Pfam" id="PF13499">
    <property type="entry name" value="EF-hand_7"/>
    <property type="match status" value="1"/>
</dbReference>
<organism evidence="9 10">
    <name type="scientific">Adineta steineri</name>
    <dbReference type="NCBI Taxonomy" id="433720"/>
    <lineage>
        <taxon>Eukaryota</taxon>
        <taxon>Metazoa</taxon>
        <taxon>Spiralia</taxon>
        <taxon>Gnathifera</taxon>
        <taxon>Rotifera</taxon>
        <taxon>Eurotatoria</taxon>
        <taxon>Bdelloidea</taxon>
        <taxon>Adinetida</taxon>
        <taxon>Adinetidae</taxon>
        <taxon>Adineta</taxon>
    </lineage>
</organism>
<name>A0A818RVQ2_9BILA</name>
<evidence type="ECO:0000256" key="2">
    <source>
        <dbReference type="ARBA" id="ARBA00022707"/>
    </source>
</evidence>
<feature type="region of interest" description="Disordered" evidence="7">
    <location>
        <begin position="198"/>
        <end position="232"/>
    </location>
</feature>
<evidence type="ECO:0000313" key="10">
    <source>
        <dbReference type="Proteomes" id="UP000663844"/>
    </source>
</evidence>
<feature type="domain" description="EF-hand" evidence="8">
    <location>
        <begin position="158"/>
        <end position="193"/>
    </location>
</feature>
<dbReference type="AlphaFoldDB" id="A0A818RVQ2"/>
<gene>
    <name evidence="9" type="ORF">OXD698_LOCUS9769</name>
</gene>
<evidence type="ECO:0000256" key="3">
    <source>
        <dbReference type="ARBA" id="ARBA00022723"/>
    </source>
</evidence>
<sequence length="232" mass="26892">MGNWTTKPKYKELTPEEISRYTSMTIMKEKEIREWHKGFFKDCSGETLGKDKFCEIFKEFYVRDPTKAEAFWSYVVNLFDDKDKATINFEEFLRIIDFSHQGELDSRLALAFDMYNTSGDDNKIDEQELINLLKAMYDLVGGVYWKDNENPEKSVYRDPKEFAKEIIRKFDTNGDKKLDKKEFIKACKGDELLMKLLAPYENENQSSNAQPSSSQGKQGTGVTNSVKPATTN</sequence>
<evidence type="ECO:0000256" key="1">
    <source>
        <dbReference type="ARBA" id="ARBA00006049"/>
    </source>
</evidence>
<dbReference type="PROSITE" id="PS00018">
    <property type="entry name" value="EF_HAND_1"/>
    <property type="match status" value="1"/>
</dbReference>
<protein>
    <recommendedName>
        <fullName evidence="8">EF-hand domain-containing protein</fullName>
    </recommendedName>
</protein>
<dbReference type="EMBL" id="CAJOAZ010000502">
    <property type="protein sequence ID" value="CAF3663726.1"/>
    <property type="molecule type" value="Genomic_DNA"/>
</dbReference>
<dbReference type="Gene3D" id="1.10.238.10">
    <property type="entry name" value="EF-hand"/>
    <property type="match status" value="1"/>
</dbReference>
<dbReference type="PRINTS" id="PR00450">
    <property type="entry name" value="RECOVERIN"/>
</dbReference>
<dbReference type="SUPFAM" id="SSF47473">
    <property type="entry name" value="EF-hand"/>
    <property type="match status" value="1"/>
</dbReference>
<evidence type="ECO:0000256" key="4">
    <source>
        <dbReference type="ARBA" id="ARBA00022737"/>
    </source>
</evidence>
<keyword evidence="3" id="KW-0479">Metal-binding</keyword>
<evidence type="ECO:0000256" key="5">
    <source>
        <dbReference type="ARBA" id="ARBA00022837"/>
    </source>
</evidence>
<evidence type="ECO:0000256" key="6">
    <source>
        <dbReference type="ARBA" id="ARBA00023288"/>
    </source>
</evidence>
<dbReference type="CDD" id="cd00051">
    <property type="entry name" value="EFh"/>
    <property type="match status" value="1"/>
</dbReference>
<reference evidence="9" key="1">
    <citation type="submission" date="2021-02" db="EMBL/GenBank/DDBJ databases">
        <authorList>
            <person name="Nowell W R."/>
        </authorList>
    </citation>
    <scope>NUCLEOTIDE SEQUENCE</scope>
</reference>
<dbReference type="PROSITE" id="PS50222">
    <property type="entry name" value="EF_HAND_2"/>
    <property type="match status" value="1"/>
</dbReference>
<dbReference type="InterPro" id="IPR028846">
    <property type="entry name" value="Recoverin"/>
</dbReference>